<dbReference type="NCBIfam" id="NF011494">
    <property type="entry name" value="PRK14902.1"/>
    <property type="match status" value="1"/>
</dbReference>
<dbReference type="Gene3D" id="1.10.940.10">
    <property type="entry name" value="NusB-like"/>
    <property type="match status" value="1"/>
</dbReference>
<dbReference type="Pfam" id="PF01029">
    <property type="entry name" value="NusB"/>
    <property type="match status" value="1"/>
</dbReference>
<dbReference type="RefSeq" id="WP_155111231.1">
    <property type="nucleotide sequence ID" value="NZ_WMIB01000002.1"/>
</dbReference>
<keyword evidence="8 14" id="KW-0808">Transferase</keyword>
<sequence length="447" mass="49963">MKTSNVRELAVEALAAVEKNQAYSNLLLNTFIEKSRLSPKDTALFTELVYGTLQRKITLDYFLAPFTSKAKKMELWVRILLRLSVYQMVYLDRIPERAIFFEAVEISKRKGHKGIAGFVNGVLRAVQREGIPSLDDIKDPAERISTGTSHPLWLVKKWIRQYGLEQTEQMCSTHLLPPAASARTNSMQLTPEEAIQILSAEGLEAEKGVLAEEAVTLKKGSISKTDLFKQGKLSIQDESSMLTARAVGPLKHEQILDACAAPGGKSSHMAELMEGTGEIISLDLHQHKVNLIASQAERLGLQNIKPKAMDAREAAEQLAGREFDRILVDAPCSGFGVIRRKPDIKYAKTAEDVERLSSIQKDLLDSVSRLLKKGGTLVYSTCTMDQEENEQVVAEFLSTHPDFEEDHNLKQFLPEKVHPYISGGKLQILPHYFSTDGFFITRLKKKV</sequence>
<feature type="binding site" evidence="14">
    <location>
        <begin position="259"/>
        <end position="265"/>
    </location>
    <ligand>
        <name>S-adenosyl-L-methionine</name>
        <dbReference type="ChEBI" id="CHEBI:59789"/>
    </ligand>
</feature>
<name>A0A7X2V3H7_9BACI</name>
<dbReference type="InterPro" id="IPR006027">
    <property type="entry name" value="NusB_RsmB_TIM44"/>
</dbReference>
<keyword evidence="9 14" id="KW-0949">S-adenosyl-L-methionine</keyword>
<feature type="binding site" evidence="14">
    <location>
        <position position="283"/>
    </location>
    <ligand>
        <name>S-adenosyl-L-methionine</name>
        <dbReference type="ChEBI" id="CHEBI:59789"/>
    </ligand>
</feature>
<feature type="binding site" evidence="14">
    <location>
        <position position="310"/>
    </location>
    <ligand>
        <name>S-adenosyl-L-methionine</name>
        <dbReference type="ChEBI" id="CHEBI:59789"/>
    </ligand>
</feature>
<dbReference type="InterPro" id="IPR018314">
    <property type="entry name" value="RsmB/NOL1/NOP2-like_CS"/>
</dbReference>
<evidence type="ECO:0000256" key="14">
    <source>
        <dbReference type="PROSITE-ProRule" id="PRU01023"/>
    </source>
</evidence>
<evidence type="ECO:0000256" key="8">
    <source>
        <dbReference type="ARBA" id="ARBA00022679"/>
    </source>
</evidence>
<evidence type="ECO:0000256" key="7">
    <source>
        <dbReference type="ARBA" id="ARBA00022603"/>
    </source>
</evidence>
<dbReference type="InterPro" id="IPR035926">
    <property type="entry name" value="NusB-like_sf"/>
</dbReference>
<dbReference type="GO" id="GO:0005737">
    <property type="term" value="C:cytoplasm"/>
    <property type="evidence" value="ECO:0007669"/>
    <property type="project" value="UniProtKB-SubCell"/>
</dbReference>
<dbReference type="NCBIfam" id="TIGR00563">
    <property type="entry name" value="rsmB"/>
    <property type="match status" value="1"/>
</dbReference>
<dbReference type="Proteomes" id="UP000434639">
    <property type="component" value="Unassembled WGS sequence"/>
</dbReference>
<reference evidence="16 17" key="1">
    <citation type="journal article" date="2017" name="Int. J. Syst. Evol. Microbiol.">
        <title>Bacillus mangrovi sp. nov., isolated from a sediment sample from a mangrove forest.</title>
        <authorList>
            <person name="Gupta V."/>
            <person name="Singh P.K."/>
            <person name="Korpole S."/>
            <person name="Tanuku N.R.S."/>
            <person name="Pinnaka A.K."/>
        </authorList>
    </citation>
    <scope>NUCLEOTIDE SEQUENCE [LARGE SCALE GENOMIC DNA]</scope>
    <source>
        <strain evidence="16 17">KCTC 33872</strain>
    </source>
</reference>
<evidence type="ECO:0000256" key="2">
    <source>
        <dbReference type="ARBA" id="ARBA00004496"/>
    </source>
</evidence>
<dbReference type="PANTHER" id="PTHR22807:SF53">
    <property type="entry name" value="RIBOSOMAL RNA SMALL SUBUNIT METHYLTRANSFERASE B-RELATED"/>
    <property type="match status" value="1"/>
</dbReference>
<evidence type="ECO:0000259" key="15">
    <source>
        <dbReference type="PROSITE" id="PS51686"/>
    </source>
</evidence>
<dbReference type="FunFam" id="1.10.940.10:FF:000006">
    <property type="entry name" value="16S rRNA (Cytosine(967)-C(5))-methyltransferase RsmB"/>
    <property type="match status" value="1"/>
</dbReference>
<evidence type="ECO:0000256" key="4">
    <source>
        <dbReference type="ARBA" id="ARBA00012140"/>
    </source>
</evidence>
<dbReference type="FunFam" id="3.30.70.1170:FF:000003">
    <property type="entry name" value="16S rRNA (Cytosine(967)-C(5))-methyltransferase RsmB"/>
    <property type="match status" value="1"/>
</dbReference>
<dbReference type="PROSITE" id="PS51686">
    <property type="entry name" value="SAM_MT_RSMB_NOP"/>
    <property type="match status" value="1"/>
</dbReference>
<dbReference type="SUPFAM" id="SSF48013">
    <property type="entry name" value="NusB-like"/>
    <property type="match status" value="1"/>
</dbReference>
<evidence type="ECO:0000313" key="16">
    <source>
        <dbReference type="EMBL" id="MTH52692.1"/>
    </source>
</evidence>
<feature type="domain" description="SAM-dependent MTase RsmB/NOP-type" evidence="15">
    <location>
        <begin position="170"/>
        <end position="446"/>
    </location>
</feature>
<dbReference type="Gene3D" id="3.40.50.150">
    <property type="entry name" value="Vaccinia Virus protein VP39"/>
    <property type="match status" value="1"/>
</dbReference>
<proteinExistence type="inferred from homology"/>
<keyword evidence="10 14" id="KW-0694">RNA-binding</keyword>
<evidence type="ECO:0000256" key="6">
    <source>
        <dbReference type="ARBA" id="ARBA00022552"/>
    </source>
</evidence>
<feature type="binding site" evidence="14">
    <location>
        <position position="329"/>
    </location>
    <ligand>
        <name>S-adenosyl-L-methionine</name>
        <dbReference type="ChEBI" id="CHEBI:59789"/>
    </ligand>
</feature>
<dbReference type="Pfam" id="PF22458">
    <property type="entry name" value="RsmF-B_ferredox"/>
    <property type="match status" value="1"/>
</dbReference>
<evidence type="ECO:0000256" key="13">
    <source>
        <dbReference type="ARBA" id="ARBA00047283"/>
    </source>
</evidence>
<evidence type="ECO:0000256" key="1">
    <source>
        <dbReference type="ARBA" id="ARBA00002724"/>
    </source>
</evidence>
<dbReference type="FunFam" id="3.40.50.150:FF:000022">
    <property type="entry name" value="Ribosomal RNA small subunit methyltransferase B"/>
    <property type="match status" value="1"/>
</dbReference>
<dbReference type="OrthoDB" id="9810297at2"/>
<dbReference type="InterPro" id="IPR023267">
    <property type="entry name" value="RCMT"/>
</dbReference>
<gene>
    <name evidence="16" type="primary">rsmB</name>
    <name evidence="16" type="ORF">GKZ89_04665</name>
</gene>
<dbReference type="AlphaFoldDB" id="A0A7X2V3H7"/>
<organism evidence="16 17">
    <name type="scientific">Metabacillus mangrovi</name>
    <dbReference type="NCBI Taxonomy" id="1491830"/>
    <lineage>
        <taxon>Bacteria</taxon>
        <taxon>Bacillati</taxon>
        <taxon>Bacillota</taxon>
        <taxon>Bacilli</taxon>
        <taxon>Bacillales</taxon>
        <taxon>Bacillaceae</taxon>
        <taxon>Metabacillus</taxon>
    </lineage>
</organism>
<evidence type="ECO:0000256" key="12">
    <source>
        <dbReference type="ARBA" id="ARBA00031088"/>
    </source>
</evidence>
<dbReference type="Gene3D" id="3.30.70.1170">
    <property type="entry name" value="Sun protein, domain 3"/>
    <property type="match status" value="1"/>
</dbReference>
<evidence type="ECO:0000256" key="3">
    <source>
        <dbReference type="ARBA" id="ARBA00007494"/>
    </source>
</evidence>
<dbReference type="GO" id="GO:0006355">
    <property type="term" value="P:regulation of DNA-templated transcription"/>
    <property type="evidence" value="ECO:0007669"/>
    <property type="project" value="InterPro"/>
</dbReference>
<comment type="caution">
    <text evidence="16">The sequence shown here is derived from an EMBL/GenBank/DDBJ whole genome shotgun (WGS) entry which is preliminary data.</text>
</comment>
<keyword evidence="7 14" id="KW-0489">Methyltransferase</keyword>
<dbReference type="SUPFAM" id="SSF53335">
    <property type="entry name" value="S-adenosyl-L-methionine-dependent methyltransferases"/>
    <property type="match status" value="1"/>
</dbReference>
<comment type="similarity">
    <text evidence="3 14">Belongs to the class I-like SAM-binding methyltransferase superfamily. RsmB/NOP family.</text>
</comment>
<dbReference type="InterPro" id="IPR029063">
    <property type="entry name" value="SAM-dependent_MTases_sf"/>
</dbReference>
<evidence type="ECO:0000256" key="5">
    <source>
        <dbReference type="ARBA" id="ARBA00022490"/>
    </source>
</evidence>
<dbReference type="CDD" id="cd02440">
    <property type="entry name" value="AdoMet_MTases"/>
    <property type="match status" value="1"/>
</dbReference>
<evidence type="ECO:0000256" key="9">
    <source>
        <dbReference type="ARBA" id="ARBA00022691"/>
    </source>
</evidence>
<evidence type="ECO:0000256" key="11">
    <source>
        <dbReference type="ARBA" id="ARBA00030399"/>
    </source>
</evidence>
<dbReference type="GO" id="GO:0003723">
    <property type="term" value="F:RNA binding"/>
    <property type="evidence" value="ECO:0007669"/>
    <property type="project" value="UniProtKB-UniRule"/>
</dbReference>
<dbReference type="EC" id="2.1.1.176" evidence="4"/>
<dbReference type="InterPro" id="IPR049560">
    <property type="entry name" value="MeTrfase_RsmB-F_NOP2_cat"/>
</dbReference>
<feature type="active site" description="Nucleophile" evidence="14">
    <location>
        <position position="382"/>
    </location>
</feature>
<comment type="function">
    <text evidence="1">Specifically methylates the cytosine at position 967 (m5C967) of 16S rRNA.</text>
</comment>
<protein>
    <recommendedName>
        <fullName evidence="4">16S rRNA (cytosine(967)-C(5))-methyltransferase</fullName>
        <ecNumber evidence="4">2.1.1.176</ecNumber>
    </recommendedName>
    <alternativeName>
        <fullName evidence="11">16S rRNA m5C967 methyltransferase</fullName>
    </alternativeName>
    <alternativeName>
        <fullName evidence="12">rRNA (cytosine-C(5)-)-methyltransferase RsmB</fullName>
    </alternativeName>
</protein>
<accession>A0A7X2V3H7</accession>
<keyword evidence="17" id="KW-1185">Reference proteome</keyword>
<dbReference type="InterPro" id="IPR054728">
    <property type="entry name" value="RsmB-like_ferredoxin"/>
</dbReference>
<comment type="catalytic activity">
    <reaction evidence="13">
        <text>cytidine(967) in 16S rRNA + S-adenosyl-L-methionine = 5-methylcytidine(967) in 16S rRNA + S-adenosyl-L-homocysteine + H(+)</text>
        <dbReference type="Rhea" id="RHEA:42748"/>
        <dbReference type="Rhea" id="RHEA-COMP:10219"/>
        <dbReference type="Rhea" id="RHEA-COMP:10220"/>
        <dbReference type="ChEBI" id="CHEBI:15378"/>
        <dbReference type="ChEBI" id="CHEBI:57856"/>
        <dbReference type="ChEBI" id="CHEBI:59789"/>
        <dbReference type="ChEBI" id="CHEBI:74483"/>
        <dbReference type="ChEBI" id="CHEBI:82748"/>
        <dbReference type="EC" id="2.1.1.176"/>
    </reaction>
</comment>
<dbReference type="PRINTS" id="PR02008">
    <property type="entry name" value="RCMTFAMILY"/>
</dbReference>
<keyword evidence="5" id="KW-0963">Cytoplasm</keyword>
<dbReference type="EMBL" id="WMIB01000002">
    <property type="protein sequence ID" value="MTH52692.1"/>
    <property type="molecule type" value="Genomic_DNA"/>
</dbReference>
<keyword evidence="6" id="KW-0698">rRNA processing</keyword>
<dbReference type="InterPro" id="IPR001678">
    <property type="entry name" value="MeTrfase_RsmB-F_NOP2_dom"/>
</dbReference>
<dbReference type="PANTHER" id="PTHR22807">
    <property type="entry name" value="NOP2 YEAST -RELATED NOL1/NOP2/FMU SUN DOMAIN-CONTAINING"/>
    <property type="match status" value="1"/>
</dbReference>
<evidence type="ECO:0000313" key="17">
    <source>
        <dbReference type="Proteomes" id="UP000434639"/>
    </source>
</evidence>
<dbReference type="PROSITE" id="PS01153">
    <property type="entry name" value="NOL1_NOP2_SUN"/>
    <property type="match status" value="1"/>
</dbReference>
<dbReference type="InterPro" id="IPR004573">
    <property type="entry name" value="rRNA_ssu_MeTfrase_B"/>
</dbReference>
<dbReference type="Pfam" id="PF01189">
    <property type="entry name" value="Methyltr_RsmB-F"/>
    <property type="match status" value="1"/>
</dbReference>
<dbReference type="GO" id="GO:0008649">
    <property type="term" value="F:rRNA methyltransferase activity"/>
    <property type="evidence" value="ECO:0007669"/>
    <property type="project" value="InterPro"/>
</dbReference>
<comment type="subcellular location">
    <subcellularLocation>
        <location evidence="2">Cytoplasm</location>
    </subcellularLocation>
</comment>
<evidence type="ECO:0000256" key="10">
    <source>
        <dbReference type="ARBA" id="ARBA00022884"/>
    </source>
</evidence>